<keyword evidence="2" id="KW-1185">Reference proteome</keyword>
<evidence type="ECO:0008006" key="3">
    <source>
        <dbReference type="Google" id="ProtNLM"/>
    </source>
</evidence>
<dbReference type="EMBL" id="CP126969">
    <property type="protein sequence ID" value="WIM67331.1"/>
    <property type="molecule type" value="Genomic_DNA"/>
</dbReference>
<gene>
    <name evidence="1" type="ORF">QP027_09510</name>
</gene>
<accession>A0ABY8VCD5</accession>
<reference evidence="1 2" key="1">
    <citation type="submission" date="2023-05" db="EMBL/GenBank/DDBJ databases">
        <title>Corynebacterium suedekumii sp. nov. and Corynebacterium breve sp. nov. isolated from raw cow's milk.</title>
        <authorList>
            <person name="Baer M.K."/>
            <person name="Mehl L."/>
            <person name="Hellmuth R."/>
            <person name="Marke G."/>
            <person name="Lipski A."/>
        </authorList>
    </citation>
    <scope>NUCLEOTIDE SEQUENCE [LARGE SCALE GENOMIC DNA]</scope>
    <source>
        <strain evidence="1 2">R4</strain>
    </source>
</reference>
<protein>
    <recommendedName>
        <fullName evidence="3">META domain-containing protein</fullName>
    </recommendedName>
</protein>
<evidence type="ECO:0000313" key="2">
    <source>
        <dbReference type="Proteomes" id="UP001225598"/>
    </source>
</evidence>
<evidence type="ECO:0000313" key="1">
    <source>
        <dbReference type="EMBL" id="WIM67331.1"/>
    </source>
</evidence>
<dbReference type="PROSITE" id="PS51257">
    <property type="entry name" value="PROKAR_LIPOPROTEIN"/>
    <property type="match status" value="1"/>
</dbReference>
<proteinExistence type="predicted"/>
<dbReference type="RefSeq" id="WP_284824353.1">
    <property type="nucleotide sequence ID" value="NZ_CP126969.1"/>
</dbReference>
<organism evidence="1 2">
    <name type="scientific">Corynebacterium breve</name>
    <dbReference type="NCBI Taxonomy" id="3049799"/>
    <lineage>
        <taxon>Bacteria</taxon>
        <taxon>Bacillati</taxon>
        <taxon>Actinomycetota</taxon>
        <taxon>Actinomycetes</taxon>
        <taxon>Mycobacteriales</taxon>
        <taxon>Corynebacteriaceae</taxon>
        <taxon>Corynebacterium</taxon>
    </lineage>
</organism>
<dbReference type="Proteomes" id="UP001225598">
    <property type="component" value="Chromosome"/>
</dbReference>
<name>A0ABY8VCD5_9CORY</name>
<sequence>MHKLVVGAVAVALLASGCSTPPPSDEMIGPNWQIVSLNTQPSSPDVLPASAAGAAHIVFGQATISGNTGCGPLQGAVSFTKDGKDTPAREATEMTMKKIEFREPGECEGGPKFVHDSMERFFVVDASYAIKRLNDTEIILTKTSDAVDQPSMRLMAQ</sequence>